<name>W9DBN6_9ACTN</name>
<protein>
    <recommendedName>
        <fullName evidence="3">AMP-dependent synthetase/ligase domain-containing protein</fullName>
    </recommendedName>
</protein>
<evidence type="ECO:0000313" key="2">
    <source>
        <dbReference type="Proteomes" id="UP000035035"/>
    </source>
</evidence>
<dbReference type="PATRIC" id="fig|1423140.3.peg.2206"/>
<accession>W9DBN6</accession>
<keyword evidence="2" id="KW-1185">Reference proteome</keyword>
<dbReference type="EMBL" id="AYXO01000019">
    <property type="protein sequence ID" value="ETA06823.1"/>
    <property type="molecule type" value="Genomic_DNA"/>
</dbReference>
<sequence>MDDLLHDIHNRGAITPHLTAVRLGDTALTYGELADRIEDYDIVLAEQGLSHTAAFYAALMHCMPSLTEIRPVEARMQVIGEIQAWLGRERGEVAEVAPMRPRLRAVS</sequence>
<dbReference type="Proteomes" id="UP000035035">
    <property type="component" value="Unassembled WGS sequence"/>
</dbReference>
<evidence type="ECO:0008006" key="3">
    <source>
        <dbReference type="Google" id="ProtNLM"/>
    </source>
</evidence>
<proteinExistence type="predicted"/>
<organism evidence="1 2">
    <name type="scientific">Gordonia alkanivorans CGMCC 6845</name>
    <dbReference type="NCBI Taxonomy" id="1423140"/>
    <lineage>
        <taxon>Bacteria</taxon>
        <taxon>Bacillati</taxon>
        <taxon>Actinomycetota</taxon>
        <taxon>Actinomycetes</taxon>
        <taxon>Mycobacteriales</taxon>
        <taxon>Gordoniaceae</taxon>
        <taxon>Gordonia</taxon>
    </lineage>
</organism>
<gene>
    <name evidence="1" type="ORF">V525_11040</name>
</gene>
<evidence type="ECO:0000313" key="1">
    <source>
        <dbReference type="EMBL" id="ETA06823.1"/>
    </source>
</evidence>
<dbReference type="RefSeq" id="WP_035754957.1">
    <property type="nucleotide sequence ID" value="NZ_KI629810.1"/>
</dbReference>
<comment type="caution">
    <text evidence="1">The sequence shown here is derived from an EMBL/GenBank/DDBJ whole genome shotgun (WGS) entry which is preliminary data.</text>
</comment>
<dbReference type="AlphaFoldDB" id="W9DBN6"/>
<reference evidence="1 2" key="1">
    <citation type="journal article" date="2014" name="Genome Announc.">
        <title>Draft Genome Sequence of Gordonia alkanivorans Strain CGMCC6845, a Halotolerant Hydrocarbon-Degrading Bacterium.</title>
        <authorList>
            <person name="Wang X."/>
            <person name="Jin D."/>
            <person name="Zhou L."/>
            <person name="Wu L."/>
            <person name="An W."/>
            <person name="Zhao L."/>
        </authorList>
    </citation>
    <scope>NUCLEOTIDE SEQUENCE [LARGE SCALE GENOMIC DNA]</scope>
    <source>
        <strain evidence="1 2">CGMCC 6845</strain>
    </source>
</reference>
<dbReference type="HOGENOM" id="CLU_171733_0_0_11"/>